<dbReference type="KEGG" id="pdj:D0907_15035"/>
<evidence type="ECO:0000313" key="4">
    <source>
        <dbReference type="Proteomes" id="UP000264605"/>
    </source>
</evidence>
<keyword evidence="2" id="KW-0732">Signal</keyword>
<evidence type="ECO:0000313" key="3">
    <source>
        <dbReference type="EMBL" id="AXV66510.1"/>
    </source>
</evidence>
<feature type="chain" id="PRO_5042147523" evidence="2">
    <location>
        <begin position="25"/>
        <end position="304"/>
    </location>
</feature>
<dbReference type="EMBL" id="CP032090">
    <property type="protein sequence ID" value="AXV66510.1"/>
    <property type="molecule type" value="Genomic_DNA"/>
</dbReference>
<gene>
    <name evidence="3" type="ORF">D0907_15035</name>
</gene>
<reference evidence="3 4" key="1">
    <citation type="submission" date="2018-08" db="EMBL/GenBank/DDBJ databases">
        <title>Draft genome sequence of Pseudoalteromonas donghaensis HJ51.</title>
        <authorList>
            <person name="Oh J."/>
            <person name="Roh D."/>
        </authorList>
    </citation>
    <scope>NUCLEOTIDE SEQUENCE [LARGE SCALE GENOMIC DNA]</scope>
    <source>
        <strain evidence="3 4">HJ51</strain>
    </source>
</reference>
<feature type="signal peptide" evidence="2">
    <location>
        <begin position="1"/>
        <end position="24"/>
    </location>
</feature>
<evidence type="ECO:0000256" key="2">
    <source>
        <dbReference type="SAM" id="SignalP"/>
    </source>
</evidence>
<keyword evidence="1" id="KW-0175">Coiled coil</keyword>
<name>A0AAD0S1M4_9GAMM</name>
<accession>A0AAD0S1M4</accession>
<dbReference type="GeneID" id="99506791"/>
<feature type="coiled-coil region" evidence="1">
    <location>
        <begin position="142"/>
        <end position="234"/>
    </location>
</feature>
<dbReference type="AlphaFoldDB" id="A0AAD0S1M4"/>
<dbReference type="RefSeq" id="WP_075594507.1">
    <property type="nucleotide sequence ID" value="NZ_CP032090.1"/>
</dbReference>
<dbReference type="Proteomes" id="UP000264605">
    <property type="component" value="Chromosome"/>
</dbReference>
<sequence length="304" mass="34507">MPKNMIASAVLLLCGVATVNPVFAQSSDELDKIQREVGIMEKILTAALKQDTDNKVSNVSASYLQHQGVVFSFDVRGSRWSTIFASVPDAPLPPMPDINFDEISDIEILGDHVQVISDAVVVKTQEAYQHAMEMMRESAEQVREVAEQERDISREIRDLEREKRDIEFERRHDKEAENQALEQRKKELQASIKELEKEQQTLSLKQQRLRKQLAEKKQARAKEQQQQMMALTNSVNNSIALSLCDYGSGLRSLPDDEHVSVVIRGLDQSKKDHIKVFKKADIKQCVVGNIKSSQLLERASSYVF</sequence>
<organism evidence="3 4">
    <name type="scientific">Pseudoalteromonas lipolytica</name>
    <dbReference type="NCBI Taxonomy" id="570156"/>
    <lineage>
        <taxon>Bacteria</taxon>
        <taxon>Pseudomonadati</taxon>
        <taxon>Pseudomonadota</taxon>
        <taxon>Gammaproteobacteria</taxon>
        <taxon>Alteromonadales</taxon>
        <taxon>Pseudoalteromonadaceae</taxon>
        <taxon>Pseudoalteromonas</taxon>
    </lineage>
</organism>
<protein>
    <submittedName>
        <fullName evidence="3">Uncharacterized protein</fullName>
    </submittedName>
</protein>
<evidence type="ECO:0000256" key="1">
    <source>
        <dbReference type="SAM" id="Coils"/>
    </source>
</evidence>
<proteinExistence type="predicted"/>